<feature type="region of interest" description="Disordered" evidence="1">
    <location>
        <begin position="1"/>
        <end position="29"/>
    </location>
</feature>
<protein>
    <recommendedName>
        <fullName evidence="4">Class I SAM-dependent methyltransferase</fullName>
    </recommendedName>
</protein>
<keyword evidence="3" id="KW-1185">Reference proteome</keyword>
<gene>
    <name evidence="2" type="ORF">J2S64_001642</name>
</gene>
<feature type="compositionally biased region" description="Low complexity" evidence="1">
    <location>
        <begin position="13"/>
        <end position="29"/>
    </location>
</feature>
<evidence type="ECO:0008006" key="4">
    <source>
        <dbReference type="Google" id="ProtNLM"/>
    </source>
</evidence>
<reference evidence="2 3" key="1">
    <citation type="submission" date="2023-07" db="EMBL/GenBank/DDBJ databases">
        <title>Sequencing the genomes of 1000 actinobacteria strains.</title>
        <authorList>
            <person name="Klenk H.-P."/>
        </authorList>
    </citation>
    <scope>NUCLEOTIDE SEQUENCE [LARGE SCALE GENOMIC DNA]</scope>
    <source>
        <strain evidence="2 3">DSM 20167</strain>
    </source>
</reference>
<dbReference type="SUPFAM" id="SSF53335">
    <property type="entry name" value="S-adenosyl-L-methionine-dependent methyltransferases"/>
    <property type="match status" value="1"/>
</dbReference>
<dbReference type="InterPro" id="IPR029063">
    <property type="entry name" value="SAM-dependent_MTases_sf"/>
</dbReference>
<dbReference type="Proteomes" id="UP001183817">
    <property type="component" value="Unassembled WGS sequence"/>
</dbReference>
<evidence type="ECO:0000256" key="1">
    <source>
        <dbReference type="SAM" id="MobiDB-lite"/>
    </source>
</evidence>
<accession>A0ABU2BI40</accession>
<sequence>MVQKATRLGGRSLTGRPLGNTTRGTTNPNRMRRVDRWMTGPQAWRLRPGTTGAPPIAVDLGYGASPGTAVEFFDRIRSISPLARVIGIEIEPERVARGTALRLEGLDFLLGGFEIPIAAQATVIRAFNVLRQYDEADVPGIWKTMAGRLTENGVLIEGTCDEIGRRSSWVAVTKDGPQTLSISLRFGAFARPSDVAERLPKALIHRNVDGERIHDFLAAADAAWLSAAPLASFGNKQRFVAMCRTLRESGWPICDSAARWRLGELTVKWAAVAPRTGALALAELN</sequence>
<evidence type="ECO:0000313" key="3">
    <source>
        <dbReference type="Proteomes" id="UP001183817"/>
    </source>
</evidence>
<dbReference type="EMBL" id="JAVDYI010000001">
    <property type="protein sequence ID" value="MDR7357951.1"/>
    <property type="molecule type" value="Genomic_DNA"/>
</dbReference>
<comment type="caution">
    <text evidence="2">The sequence shown here is derived from an EMBL/GenBank/DDBJ whole genome shotgun (WGS) entry which is preliminary data.</text>
</comment>
<name>A0ABU2BI40_9MICC</name>
<evidence type="ECO:0000313" key="2">
    <source>
        <dbReference type="EMBL" id="MDR7357951.1"/>
    </source>
</evidence>
<organism evidence="2 3">
    <name type="scientific">Paeniglutamicibacter sulfureus</name>
    <dbReference type="NCBI Taxonomy" id="43666"/>
    <lineage>
        <taxon>Bacteria</taxon>
        <taxon>Bacillati</taxon>
        <taxon>Actinomycetota</taxon>
        <taxon>Actinomycetes</taxon>
        <taxon>Micrococcales</taxon>
        <taxon>Micrococcaceae</taxon>
        <taxon>Paeniglutamicibacter</taxon>
    </lineage>
</organism>
<dbReference type="RefSeq" id="WP_310289593.1">
    <property type="nucleotide sequence ID" value="NZ_BAAAWO010000001.1"/>
</dbReference>
<proteinExistence type="predicted"/>